<proteinExistence type="predicted"/>
<gene>
    <name evidence="2" type="ORF">GOB84_02190</name>
</gene>
<dbReference type="EMBL" id="WOSW01000002">
    <property type="protein sequence ID" value="NHO31381.1"/>
    <property type="molecule type" value="Genomic_DNA"/>
</dbReference>
<evidence type="ECO:0000313" key="2">
    <source>
        <dbReference type="EMBL" id="NHO31381.1"/>
    </source>
</evidence>
<sequence length="134" mass="15219">MEITYNPDKSVISFPGSGLLTFREACNYLGTASHLLKLMRFLRCGPPTVSIGGNTVYREDDLLWFRMKLMKDVGLSGLETVSRSAVTTRLYEKAHPGIDVLMTLLCKRYIRRKLILTTLWSLFVIGVVMNLILF</sequence>
<accession>A0ABX0K4Y0</accession>
<reference evidence="2 3" key="1">
    <citation type="journal article" date="2020" name="Int. J. Syst. Evol. Microbiol.">
        <title>Novel acetic acid bacteria from cider fermentations: Acetobacter conturbans sp. nov. and Acetobacter fallax sp. nov.</title>
        <authorList>
            <person name="Sombolestani A.S."/>
            <person name="Cleenwerck I."/>
            <person name="Cnockaert M."/>
            <person name="Borremans W."/>
            <person name="Wieme A.D."/>
            <person name="De Vuyst L."/>
            <person name="Vandamme P."/>
        </authorList>
    </citation>
    <scope>NUCLEOTIDE SEQUENCE [LARGE SCALE GENOMIC DNA]</scope>
    <source>
        <strain evidence="2 3">LMG 1637</strain>
    </source>
</reference>
<comment type="caution">
    <text evidence="2">The sequence shown here is derived from an EMBL/GenBank/DDBJ whole genome shotgun (WGS) entry which is preliminary data.</text>
</comment>
<keyword evidence="1" id="KW-0472">Membrane</keyword>
<evidence type="ECO:0000313" key="3">
    <source>
        <dbReference type="Proteomes" id="UP000615326"/>
    </source>
</evidence>
<name>A0ABX0K4Y0_9PROT</name>
<feature type="transmembrane region" description="Helical" evidence="1">
    <location>
        <begin position="114"/>
        <end position="133"/>
    </location>
</feature>
<dbReference type="RefSeq" id="WP_173575991.1">
    <property type="nucleotide sequence ID" value="NZ_WOSW01000002.1"/>
</dbReference>
<evidence type="ECO:0000256" key="1">
    <source>
        <dbReference type="SAM" id="Phobius"/>
    </source>
</evidence>
<keyword evidence="1" id="KW-0812">Transmembrane</keyword>
<protein>
    <submittedName>
        <fullName evidence="2">Uncharacterized protein</fullName>
    </submittedName>
</protein>
<keyword evidence="3" id="KW-1185">Reference proteome</keyword>
<dbReference type="Proteomes" id="UP000615326">
    <property type="component" value="Unassembled WGS sequence"/>
</dbReference>
<organism evidence="2 3">
    <name type="scientific">Acetobacter fallax</name>
    <dbReference type="NCBI Taxonomy" id="1737473"/>
    <lineage>
        <taxon>Bacteria</taxon>
        <taxon>Pseudomonadati</taxon>
        <taxon>Pseudomonadota</taxon>
        <taxon>Alphaproteobacteria</taxon>
        <taxon>Acetobacterales</taxon>
        <taxon>Acetobacteraceae</taxon>
        <taxon>Acetobacter</taxon>
    </lineage>
</organism>
<keyword evidence="1" id="KW-1133">Transmembrane helix</keyword>